<dbReference type="InterPro" id="IPR018247">
    <property type="entry name" value="EF_Hand_1_Ca_BS"/>
</dbReference>
<feature type="domain" description="EF-hand" evidence="4">
    <location>
        <begin position="133"/>
        <end position="168"/>
    </location>
</feature>
<dbReference type="AlphaFoldDB" id="A0A194QDN5"/>
<keyword evidence="2" id="KW-0677">Repeat</keyword>
<dbReference type="Gene3D" id="1.10.238.10">
    <property type="entry name" value="EF-hand"/>
    <property type="match status" value="4"/>
</dbReference>
<evidence type="ECO:0000256" key="2">
    <source>
        <dbReference type="ARBA" id="ARBA00022737"/>
    </source>
</evidence>
<gene>
    <name evidence="5" type="ORF">RR46_08603</name>
</gene>
<dbReference type="PANTHER" id="PTHR34524">
    <property type="entry name" value="CALCYPHOSIN"/>
    <property type="match status" value="1"/>
</dbReference>
<dbReference type="PROSITE" id="PS00018">
    <property type="entry name" value="EF_HAND_1"/>
    <property type="match status" value="3"/>
</dbReference>
<keyword evidence="1" id="KW-0479">Metal-binding</keyword>
<dbReference type="InterPro" id="IPR002048">
    <property type="entry name" value="EF_hand_dom"/>
</dbReference>
<dbReference type="InterPro" id="IPR051581">
    <property type="entry name" value="Ca-bind"/>
</dbReference>
<proteinExistence type="predicted"/>
<dbReference type="SUPFAM" id="SSF47473">
    <property type="entry name" value="EF-hand"/>
    <property type="match status" value="2"/>
</dbReference>
<protein>
    <submittedName>
        <fullName evidence="5">Calcyphosin-like protein</fullName>
    </submittedName>
</protein>
<reference evidence="5 6" key="1">
    <citation type="journal article" date="2015" name="Nat. Commun.">
        <title>Outbred genome sequencing and CRISPR/Cas9 gene editing in butterflies.</title>
        <authorList>
            <person name="Li X."/>
            <person name="Fan D."/>
            <person name="Zhang W."/>
            <person name="Liu G."/>
            <person name="Zhang L."/>
            <person name="Zhao L."/>
            <person name="Fang X."/>
            <person name="Chen L."/>
            <person name="Dong Y."/>
            <person name="Chen Y."/>
            <person name="Ding Y."/>
            <person name="Zhao R."/>
            <person name="Feng M."/>
            <person name="Zhu Y."/>
            <person name="Feng Y."/>
            <person name="Jiang X."/>
            <person name="Zhu D."/>
            <person name="Xiang H."/>
            <person name="Feng X."/>
            <person name="Li S."/>
            <person name="Wang J."/>
            <person name="Zhang G."/>
            <person name="Kronforst M.R."/>
            <person name="Wang W."/>
        </authorList>
    </citation>
    <scope>NUCLEOTIDE SEQUENCE [LARGE SCALE GENOMIC DNA]</scope>
    <source>
        <strain evidence="5">Ya'a_city_454_Px</strain>
        <tissue evidence="5">Whole body</tissue>
    </source>
</reference>
<name>A0A194QDN5_PAPXU</name>
<dbReference type="GO" id="GO:0005509">
    <property type="term" value="F:calcium ion binding"/>
    <property type="evidence" value="ECO:0007669"/>
    <property type="project" value="InterPro"/>
</dbReference>
<dbReference type="CDD" id="cd00051">
    <property type="entry name" value="EFh"/>
    <property type="match status" value="3"/>
</dbReference>
<dbReference type="SMART" id="SM00054">
    <property type="entry name" value="EFh"/>
    <property type="match status" value="6"/>
</dbReference>
<keyword evidence="6" id="KW-1185">Reference proteome</keyword>
<feature type="domain" description="EF-hand" evidence="4">
    <location>
        <begin position="97"/>
        <end position="132"/>
    </location>
</feature>
<accession>A0A194QDN5</accession>
<keyword evidence="3" id="KW-0106">Calcium</keyword>
<dbReference type="Proteomes" id="UP000053268">
    <property type="component" value="Unassembled WGS sequence"/>
</dbReference>
<feature type="domain" description="EF-hand" evidence="4">
    <location>
        <begin position="334"/>
        <end position="369"/>
    </location>
</feature>
<organism evidence="5 6">
    <name type="scientific">Papilio xuthus</name>
    <name type="common">Asian swallowtail butterfly</name>
    <dbReference type="NCBI Taxonomy" id="66420"/>
    <lineage>
        <taxon>Eukaryota</taxon>
        <taxon>Metazoa</taxon>
        <taxon>Ecdysozoa</taxon>
        <taxon>Arthropoda</taxon>
        <taxon>Hexapoda</taxon>
        <taxon>Insecta</taxon>
        <taxon>Pterygota</taxon>
        <taxon>Neoptera</taxon>
        <taxon>Endopterygota</taxon>
        <taxon>Lepidoptera</taxon>
        <taxon>Glossata</taxon>
        <taxon>Ditrysia</taxon>
        <taxon>Papilionoidea</taxon>
        <taxon>Papilionidae</taxon>
        <taxon>Papilioninae</taxon>
        <taxon>Papilio</taxon>
    </lineage>
</organism>
<evidence type="ECO:0000313" key="6">
    <source>
        <dbReference type="Proteomes" id="UP000053268"/>
    </source>
</evidence>
<evidence type="ECO:0000256" key="1">
    <source>
        <dbReference type="ARBA" id="ARBA00022723"/>
    </source>
</evidence>
<dbReference type="InterPro" id="IPR011992">
    <property type="entry name" value="EF-hand-dom_pair"/>
</dbReference>
<dbReference type="Pfam" id="PF13499">
    <property type="entry name" value="EF-hand_7"/>
    <property type="match status" value="2"/>
</dbReference>
<dbReference type="PANTHER" id="PTHR34524:SF6">
    <property type="entry name" value="CALCYPHOSINE LIKE"/>
    <property type="match status" value="1"/>
</dbReference>
<feature type="domain" description="EF-hand" evidence="4">
    <location>
        <begin position="298"/>
        <end position="333"/>
    </location>
</feature>
<dbReference type="PROSITE" id="PS50222">
    <property type="entry name" value="EF_HAND_2"/>
    <property type="match status" value="6"/>
</dbReference>
<feature type="domain" description="EF-hand" evidence="4">
    <location>
        <begin position="169"/>
        <end position="204"/>
    </location>
</feature>
<dbReference type="Pfam" id="PF13202">
    <property type="entry name" value="EF-hand_5"/>
    <property type="match status" value="1"/>
</dbReference>
<evidence type="ECO:0000259" key="4">
    <source>
        <dbReference type="PROSITE" id="PS50222"/>
    </source>
</evidence>
<dbReference type="STRING" id="66420.A0A194QDN5"/>
<evidence type="ECO:0000256" key="3">
    <source>
        <dbReference type="ARBA" id="ARBA00022837"/>
    </source>
</evidence>
<dbReference type="EMBL" id="KQ459324">
    <property type="protein sequence ID" value="KPJ01566.1"/>
    <property type="molecule type" value="Genomic_DNA"/>
</dbReference>
<feature type="domain" description="EF-hand" evidence="4">
    <location>
        <begin position="370"/>
        <end position="405"/>
    </location>
</feature>
<sequence>MSSASMAEGKSRKRLKNNDVMNMCVYSAACFNYDTKSKGNKFDAKDIMDPAAVAWHRPQSATSRVEEELIQKSTRAATSATDPLEKLRLLCLSRGATGILVLARFFRRMDDDGSNQLNKEEFINGLKETGLEMTTEEYEELFHKFDTDNSGSISLDEFIKQLRPPMSESRRAIVERAFKKLDKTGDGVLSVNDIRGVYSMEAHPRYMSGEETADVVMTRFLANFEPDGASDGTVTLEEFMNYYSGISVSIDNDLAWHRPQSATSRVEEELIQKSTRAAAHATDPVEKLRLLCLSRGATGILVLARIFRSLDNNGSKQLKKETFINVLKKTGLELTTAESEELVNKFDTDNSGSVDLDEFIKELRPPMSESRRAVVERAFKKLDKKGDGLLSVNDIRGVYSMEAHPRYMSGEETADVVMTRFLANFEPDGDSAGTVTLEEFMNYYSGISVSIDNDCYFDLMMRQSYKL</sequence>
<evidence type="ECO:0000313" key="5">
    <source>
        <dbReference type="EMBL" id="KPJ01566.1"/>
    </source>
</evidence>